<dbReference type="InParanoid" id="A0A0C3GFI8"/>
<reference evidence="1 2" key="1">
    <citation type="submission" date="2014-04" db="EMBL/GenBank/DDBJ databases">
        <authorList>
            <consortium name="DOE Joint Genome Institute"/>
            <person name="Kuo A."/>
            <person name="Tarkka M."/>
            <person name="Buscot F."/>
            <person name="Kohler A."/>
            <person name="Nagy L.G."/>
            <person name="Floudas D."/>
            <person name="Copeland A."/>
            <person name="Barry K.W."/>
            <person name="Cichocki N."/>
            <person name="Veneault-Fourrey C."/>
            <person name="LaButti K."/>
            <person name="Lindquist E.A."/>
            <person name="Lipzen A."/>
            <person name="Lundell T."/>
            <person name="Morin E."/>
            <person name="Murat C."/>
            <person name="Sun H."/>
            <person name="Tunlid A."/>
            <person name="Henrissat B."/>
            <person name="Grigoriev I.V."/>
            <person name="Hibbett D.S."/>
            <person name="Martin F."/>
            <person name="Nordberg H.P."/>
            <person name="Cantor M.N."/>
            <person name="Hua S.X."/>
        </authorList>
    </citation>
    <scope>NUCLEOTIDE SEQUENCE [LARGE SCALE GENOMIC DNA]</scope>
    <source>
        <strain evidence="1 2">F 1598</strain>
    </source>
</reference>
<dbReference type="EMBL" id="KN832973">
    <property type="protein sequence ID" value="KIM90449.1"/>
    <property type="molecule type" value="Genomic_DNA"/>
</dbReference>
<proteinExistence type="predicted"/>
<name>A0A0C3GFI8_PILCF</name>
<reference evidence="2" key="2">
    <citation type="submission" date="2015-01" db="EMBL/GenBank/DDBJ databases">
        <title>Evolutionary Origins and Diversification of the Mycorrhizal Mutualists.</title>
        <authorList>
            <consortium name="DOE Joint Genome Institute"/>
            <consortium name="Mycorrhizal Genomics Consortium"/>
            <person name="Kohler A."/>
            <person name="Kuo A."/>
            <person name="Nagy L.G."/>
            <person name="Floudas D."/>
            <person name="Copeland A."/>
            <person name="Barry K.W."/>
            <person name="Cichocki N."/>
            <person name="Veneault-Fourrey C."/>
            <person name="LaButti K."/>
            <person name="Lindquist E.A."/>
            <person name="Lipzen A."/>
            <person name="Lundell T."/>
            <person name="Morin E."/>
            <person name="Murat C."/>
            <person name="Riley R."/>
            <person name="Ohm R."/>
            <person name="Sun H."/>
            <person name="Tunlid A."/>
            <person name="Henrissat B."/>
            <person name="Grigoriev I.V."/>
            <person name="Hibbett D.S."/>
            <person name="Martin F."/>
        </authorList>
    </citation>
    <scope>NUCLEOTIDE SEQUENCE [LARGE SCALE GENOMIC DNA]</scope>
    <source>
        <strain evidence="2">F 1598</strain>
    </source>
</reference>
<keyword evidence="2" id="KW-1185">Reference proteome</keyword>
<evidence type="ECO:0000313" key="2">
    <source>
        <dbReference type="Proteomes" id="UP000054166"/>
    </source>
</evidence>
<dbReference type="HOGENOM" id="CLU_2705678_0_0_1"/>
<dbReference type="AlphaFoldDB" id="A0A0C3GFI8"/>
<protein>
    <submittedName>
        <fullName evidence="1">Uncharacterized protein</fullName>
    </submittedName>
</protein>
<gene>
    <name evidence="1" type="ORF">PILCRDRAFT_183829</name>
</gene>
<dbReference type="Proteomes" id="UP000054166">
    <property type="component" value="Unassembled WGS sequence"/>
</dbReference>
<organism evidence="1 2">
    <name type="scientific">Piloderma croceum (strain F 1598)</name>
    <dbReference type="NCBI Taxonomy" id="765440"/>
    <lineage>
        <taxon>Eukaryota</taxon>
        <taxon>Fungi</taxon>
        <taxon>Dikarya</taxon>
        <taxon>Basidiomycota</taxon>
        <taxon>Agaricomycotina</taxon>
        <taxon>Agaricomycetes</taxon>
        <taxon>Agaricomycetidae</taxon>
        <taxon>Atheliales</taxon>
        <taxon>Atheliaceae</taxon>
        <taxon>Piloderma</taxon>
    </lineage>
</organism>
<sequence>MANSSWIDFGFLLSDFGFEECLWVILCIFMYQPMAVSESTMTVSFLQLTLRLCDRFLATNVHINNSSTRLLSK</sequence>
<accession>A0A0C3GFI8</accession>
<evidence type="ECO:0000313" key="1">
    <source>
        <dbReference type="EMBL" id="KIM90449.1"/>
    </source>
</evidence>